<feature type="region of interest" description="Disordered" evidence="1">
    <location>
        <begin position="11"/>
        <end position="167"/>
    </location>
</feature>
<evidence type="ECO:0000256" key="1">
    <source>
        <dbReference type="SAM" id="MobiDB-lite"/>
    </source>
</evidence>
<organism evidence="2 3">
    <name type="scientific">Rhodotorula toruloides</name>
    <name type="common">Yeast</name>
    <name type="synonym">Rhodosporidium toruloides</name>
    <dbReference type="NCBI Taxonomy" id="5286"/>
    <lineage>
        <taxon>Eukaryota</taxon>
        <taxon>Fungi</taxon>
        <taxon>Dikarya</taxon>
        <taxon>Basidiomycota</taxon>
        <taxon>Pucciniomycotina</taxon>
        <taxon>Microbotryomycetes</taxon>
        <taxon>Sporidiobolales</taxon>
        <taxon>Sporidiobolaceae</taxon>
        <taxon>Rhodotorula</taxon>
    </lineage>
</organism>
<name>A0A511KJR0_RHOTO</name>
<feature type="compositionally biased region" description="Gly residues" evidence="1">
    <location>
        <begin position="212"/>
        <end position="231"/>
    </location>
</feature>
<proteinExistence type="predicted"/>
<feature type="compositionally biased region" description="Basic and acidic residues" evidence="1">
    <location>
        <begin position="201"/>
        <end position="210"/>
    </location>
</feature>
<gene>
    <name evidence="2" type="ORF">Rt10032_c11g4620</name>
</gene>
<dbReference type="OrthoDB" id="2367685at2759"/>
<evidence type="ECO:0008006" key="4">
    <source>
        <dbReference type="Google" id="ProtNLM"/>
    </source>
</evidence>
<protein>
    <recommendedName>
        <fullName evidence="4">WW domain-containing protein</fullName>
    </recommendedName>
</protein>
<reference evidence="2 3" key="1">
    <citation type="submission" date="2019-07" db="EMBL/GenBank/DDBJ databases">
        <title>Rhodotorula toruloides NBRC10032 genome sequencing.</title>
        <authorList>
            <person name="Shida Y."/>
            <person name="Takaku H."/>
            <person name="Ogasawara W."/>
            <person name="Mori K."/>
        </authorList>
    </citation>
    <scope>NUCLEOTIDE SEQUENCE [LARGE SCALE GENOMIC DNA]</scope>
    <source>
        <strain evidence="2 3">NBRC10032</strain>
    </source>
</reference>
<dbReference type="AlphaFoldDB" id="A0A511KJR0"/>
<dbReference type="Proteomes" id="UP000321518">
    <property type="component" value="Unassembled WGS sequence"/>
</dbReference>
<evidence type="ECO:0000313" key="2">
    <source>
        <dbReference type="EMBL" id="GEM10603.1"/>
    </source>
</evidence>
<evidence type="ECO:0000313" key="3">
    <source>
        <dbReference type="Proteomes" id="UP000321518"/>
    </source>
</evidence>
<feature type="compositionally biased region" description="Low complexity" evidence="1">
    <location>
        <begin position="114"/>
        <end position="160"/>
    </location>
</feature>
<comment type="caution">
    <text evidence="2">The sequence shown here is derived from an EMBL/GenBank/DDBJ whole genome shotgun (WGS) entry which is preliminary data.</text>
</comment>
<dbReference type="EMBL" id="BJWK01000011">
    <property type="protein sequence ID" value="GEM10603.1"/>
    <property type="molecule type" value="Genomic_DNA"/>
</dbReference>
<feature type="compositionally biased region" description="Gly residues" evidence="1">
    <location>
        <begin position="92"/>
        <end position="109"/>
    </location>
</feature>
<feature type="region of interest" description="Disordered" evidence="1">
    <location>
        <begin position="201"/>
        <end position="231"/>
    </location>
</feature>
<accession>A0A511KJR0</accession>
<sequence>MLARLQIRVLTSTTPPTPADKQHFYVDTRANPPRSIWVHPDDEPGAKPKQTYAPPTGPPPSNDGNRASPYPQAGNGGAQSNPPPYQSAQSQPGGGYGGPPPQGYGGGYGPQDPPYGSYQQPPQPGYDYPQQQPYGGAPYGGYPQQQPMYMQQPQYVQSGSRWGGGRIGGGGSGMGMGLAGAGVGLLGGMVAMNAIDGMQDHAYEEGHEDGQDNGGGYDDGGGDFGDGGGDF</sequence>